<dbReference type="AlphaFoldDB" id="A0EFG0"/>
<keyword evidence="3" id="KW-1185">Reference proteome</keyword>
<dbReference type="SMART" id="SM00324">
    <property type="entry name" value="RhoGAP"/>
    <property type="match status" value="1"/>
</dbReference>
<dbReference type="OrthoDB" id="185175at2759"/>
<protein>
    <recommendedName>
        <fullName evidence="1">Rho-GAP domain-containing protein</fullName>
    </recommendedName>
</protein>
<dbReference type="GO" id="GO:0007264">
    <property type="term" value="P:small GTPase-mediated signal transduction"/>
    <property type="evidence" value="ECO:0000318"/>
    <property type="project" value="GO_Central"/>
</dbReference>
<dbReference type="HOGENOM" id="CLU_788629_0_0_1"/>
<dbReference type="PANTHER" id="PTHR45808:SF2">
    <property type="entry name" value="RHO GTPASE-ACTIVATING PROTEIN 68F"/>
    <property type="match status" value="1"/>
</dbReference>
<evidence type="ECO:0000259" key="1">
    <source>
        <dbReference type="PROSITE" id="PS50238"/>
    </source>
</evidence>
<dbReference type="InterPro" id="IPR008936">
    <property type="entry name" value="Rho_GTPase_activation_prot"/>
</dbReference>
<dbReference type="Proteomes" id="UP000000600">
    <property type="component" value="Unassembled WGS sequence"/>
</dbReference>
<dbReference type="InParanoid" id="A0EFG0"/>
<dbReference type="KEGG" id="ptm:GSPATT00026374001"/>
<dbReference type="CDD" id="cd00159">
    <property type="entry name" value="RhoGAP"/>
    <property type="match status" value="1"/>
</dbReference>
<dbReference type="EMBL" id="CT868675">
    <property type="protein sequence ID" value="CAK94051.1"/>
    <property type="molecule type" value="Genomic_DNA"/>
</dbReference>
<dbReference type="GO" id="GO:0005096">
    <property type="term" value="F:GTPase activator activity"/>
    <property type="evidence" value="ECO:0000318"/>
    <property type="project" value="GO_Central"/>
</dbReference>
<dbReference type="PANTHER" id="PTHR45808">
    <property type="entry name" value="RHO GTPASE-ACTIVATING PROTEIN 68F"/>
    <property type="match status" value="1"/>
</dbReference>
<dbReference type="InterPro" id="IPR000198">
    <property type="entry name" value="RhoGAP_dom"/>
</dbReference>
<feature type="domain" description="Rho-GAP" evidence="1">
    <location>
        <begin position="157"/>
        <end position="344"/>
    </location>
</feature>
<name>A0EFG0_PARTE</name>
<dbReference type="STRING" id="5888.A0EFG0"/>
<sequence>MKLCSSYEVQGLLNAGLDKKEQPIYVLLYNQIIQNKNEELIVNKLQSYFQQFRPFKGFVLIICAQDDLEINSKKVKKLIKQTIKDIIDKLIVISSNQNYGKKEKTIPFTLKLVLKDKIHLINNASYLNLYDIELNQSILRFMCNQIEFQEQQAFYGRDLDSYPVAQSGLPVFLEEILKFYTDNTVHLQKQGIFRLSGSYDEEIKLVDQLLQSNYEAIKVSDPNVIATVLKNSLVNLKTPIFPFEIYAILRETDPQAPINQLIDMFSIFFAHLPKVNRLIVFRLTEFIKFVAQFENENKMGLHNLSIIFAPCFFRTKSANELDIQGAKTIVLHFKSLIQNIDEFLEQQKKLSQ</sequence>
<dbReference type="GeneID" id="5047209"/>
<dbReference type="eggNOG" id="KOG1453">
    <property type="taxonomic scope" value="Eukaryota"/>
</dbReference>
<dbReference type="RefSeq" id="XP_001461424.1">
    <property type="nucleotide sequence ID" value="XM_001461387.1"/>
</dbReference>
<accession>A0EFG0</accession>
<dbReference type="SUPFAM" id="SSF48350">
    <property type="entry name" value="GTPase activation domain, GAP"/>
    <property type="match status" value="1"/>
</dbReference>
<evidence type="ECO:0000313" key="2">
    <source>
        <dbReference type="EMBL" id="CAK94051.1"/>
    </source>
</evidence>
<dbReference type="OMA" id="IFFAHLP"/>
<organism evidence="2 3">
    <name type="scientific">Paramecium tetraurelia</name>
    <dbReference type="NCBI Taxonomy" id="5888"/>
    <lineage>
        <taxon>Eukaryota</taxon>
        <taxon>Sar</taxon>
        <taxon>Alveolata</taxon>
        <taxon>Ciliophora</taxon>
        <taxon>Intramacronucleata</taxon>
        <taxon>Oligohymenophorea</taxon>
        <taxon>Peniculida</taxon>
        <taxon>Parameciidae</taxon>
        <taxon>Paramecium</taxon>
    </lineage>
</organism>
<dbReference type="Gene3D" id="1.10.555.10">
    <property type="entry name" value="Rho GTPase activation protein"/>
    <property type="match status" value="1"/>
</dbReference>
<dbReference type="Pfam" id="PF00620">
    <property type="entry name" value="RhoGAP"/>
    <property type="match status" value="1"/>
</dbReference>
<reference evidence="2 3" key="1">
    <citation type="journal article" date="2006" name="Nature">
        <title>Global trends of whole-genome duplications revealed by the ciliate Paramecium tetraurelia.</title>
        <authorList>
            <consortium name="Genoscope"/>
            <person name="Aury J.-M."/>
            <person name="Jaillon O."/>
            <person name="Duret L."/>
            <person name="Noel B."/>
            <person name="Jubin C."/>
            <person name="Porcel B.M."/>
            <person name="Segurens B."/>
            <person name="Daubin V."/>
            <person name="Anthouard V."/>
            <person name="Aiach N."/>
            <person name="Arnaiz O."/>
            <person name="Billaut A."/>
            <person name="Beisson J."/>
            <person name="Blanc I."/>
            <person name="Bouhouche K."/>
            <person name="Camara F."/>
            <person name="Duharcourt S."/>
            <person name="Guigo R."/>
            <person name="Gogendeau D."/>
            <person name="Katinka M."/>
            <person name="Keller A.-M."/>
            <person name="Kissmehl R."/>
            <person name="Klotz C."/>
            <person name="Koll F."/>
            <person name="Le Moue A."/>
            <person name="Lepere C."/>
            <person name="Malinsky S."/>
            <person name="Nowacki M."/>
            <person name="Nowak J.K."/>
            <person name="Plattner H."/>
            <person name="Poulain J."/>
            <person name="Ruiz F."/>
            <person name="Serrano V."/>
            <person name="Zagulski M."/>
            <person name="Dessen P."/>
            <person name="Betermier M."/>
            <person name="Weissenbach J."/>
            <person name="Scarpelli C."/>
            <person name="Schachter V."/>
            <person name="Sperling L."/>
            <person name="Meyer E."/>
            <person name="Cohen J."/>
            <person name="Wincker P."/>
        </authorList>
    </citation>
    <scope>NUCLEOTIDE SEQUENCE [LARGE SCALE GENOMIC DNA]</scope>
    <source>
        <strain evidence="2 3">Stock d4-2</strain>
    </source>
</reference>
<evidence type="ECO:0000313" key="3">
    <source>
        <dbReference type="Proteomes" id="UP000000600"/>
    </source>
</evidence>
<dbReference type="PROSITE" id="PS50238">
    <property type="entry name" value="RHOGAP"/>
    <property type="match status" value="1"/>
</dbReference>
<proteinExistence type="predicted"/>
<dbReference type="GO" id="GO:0005737">
    <property type="term" value="C:cytoplasm"/>
    <property type="evidence" value="ECO:0000318"/>
    <property type="project" value="GO_Central"/>
</dbReference>
<gene>
    <name evidence="2" type="ORF">GSPATT00026374001</name>
</gene>